<dbReference type="RefSeq" id="WP_115869828.1">
    <property type="nucleotide sequence ID" value="NZ_QREG01000024.1"/>
</dbReference>
<evidence type="ECO:0000256" key="8">
    <source>
        <dbReference type="NCBIfam" id="TIGR00188"/>
    </source>
</evidence>
<dbReference type="PROSITE" id="PS00648">
    <property type="entry name" value="RIBONUCLEASE_P"/>
    <property type="match status" value="1"/>
</dbReference>
<accession>A0A3D9KZP2</accession>
<sequence>MTDSGHSNALRLPKKERLSSKKEIEELFKNGSSFYLHPLLLKYQQVAPAQTGQAVLFSVSRKKFKRAVDRNLIKRRMREAYRINQLLLKDEVPPGYRLAFVYLDKTILPFSIIEPKLKSLMLRLQKRALKNQSNAPKGT</sequence>
<evidence type="ECO:0000256" key="7">
    <source>
        <dbReference type="HAMAP-Rule" id="MF_00227"/>
    </source>
</evidence>
<comment type="subunit">
    <text evidence="7">Consists of a catalytic RNA component (M1 or rnpB) and a protein subunit.</text>
</comment>
<keyword evidence="10" id="KW-1185">Reference proteome</keyword>
<dbReference type="GO" id="GO:0042781">
    <property type="term" value="F:3'-tRNA processing endoribonuclease activity"/>
    <property type="evidence" value="ECO:0007669"/>
    <property type="project" value="TreeGrafter"/>
</dbReference>
<evidence type="ECO:0000256" key="2">
    <source>
        <dbReference type="ARBA" id="ARBA00022694"/>
    </source>
</evidence>
<dbReference type="GO" id="GO:0004526">
    <property type="term" value="F:ribonuclease P activity"/>
    <property type="evidence" value="ECO:0007669"/>
    <property type="project" value="UniProtKB-UniRule"/>
</dbReference>
<keyword evidence="3 7" id="KW-0540">Nuclease</keyword>
<reference evidence="9 10" key="1">
    <citation type="submission" date="2018-07" db="EMBL/GenBank/DDBJ databases">
        <title>Genomic Encyclopedia of Type Strains, Phase IV (KMG-IV): sequencing the most valuable type-strain genomes for metagenomic binning, comparative biology and taxonomic classification.</title>
        <authorList>
            <person name="Goeker M."/>
        </authorList>
    </citation>
    <scope>NUCLEOTIDE SEQUENCE [LARGE SCALE GENOMIC DNA]</scope>
    <source>
        <strain evidence="9 10">DSM 4134</strain>
    </source>
</reference>
<dbReference type="GO" id="GO:0001682">
    <property type="term" value="P:tRNA 5'-leader removal"/>
    <property type="evidence" value="ECO:0007669"/>
    <property type="project" value="UniProtKB-UniRule"/>
</dbReference>
<keyword evidence="4 7" id="KW-0255">Endonuclease</keyword>
<name>A0A3D9KZP2_MARFU</name>
<evidence type="ECO:0000313" key="9">
    <source>
        <dbReference type="EMBL" id="RED93595.1"/>
    </source>
</evidence>
<evidence type="ECO:0000256" key="5">
    <source>
        <dbReference type="ARBA" id="ARBA00022801"/>
    </source>
</evidence>
<protein>
    <recommendedName>
        <fullName evidence="7 8">Ribonuclease P protein component</fullName>
        <shortName evidence="7">RNase P protein</shortName>
        <shortName evidence="7">RNaseP protein</shortName>
        <ecNumber evidence="7 8">3.1.26.5</ecNumber>
    </recommendedName>
    <alternativeName>
        <fullName evidence="7">Protein C5</fullName>
    </alternativeName>
</protein>
<dbReference type="Pfam" id="PF00825">
    <property type="entry name" value="Ribonuclease_P"/>
    <property type="match status" value="1"/>
</dbReference>
<evidence type="ECO:0000256" key="4">
    <source>
        <dbReference type="ARBA" id="ARBA00022759"/>
    </source>
</evidence>
<organism evidence="9 10">
    <name type="scientific">Marinoscillum furvescens DSM 4134</name>
    <dbReference type="NCBI Taxonomy" id="1122208"/>
    <lineage>
        <taxon>Bacteria</taxon>
        <taxon>Pseudomonadati</taxon>
        <taxon>Bacteroidota</taxon>
        <taxon>Cytophagia</taxon>
        <taxon>Cytophagales</taxon>
        <taxon>Reichenbachiellaceae</taxon>
        <taxon>Marinoscillum</taxon>
    </lineage>
</organism>
<dbReference type="InterPro" id="IPR020539">
    <property type="entry name" value="RNase_P_CS"/>
</dbReference>
<dbReference type="EC" id="3.1.26.5" evidence="7 8"/>
<dbReference type="PANTHER" id="PTHR33992">
    <property type="entry name" value="RIBONUCLEASE P PROTEIN COMPONENT"/>
    <property type="match status" value="1"/>
</dbReference>
<dbReference type="Gene3D" id="3.30.230.10">
    <property type="match status" value="1"/>
</dbReference>
<dbReference type="PANTHER" id="PTHR33992:SF1">
    <property type="entry name" value="RIBONUCLEASE P PROTEIN COMPONENT"/>
    <property type="match status" value="1"/>
</dbReference>
<comment type="catalytic activity">
    <reaction evidence="7">
        <text>Endonucleolytic cleavage of RNA, removing 5'-extranucleotides from tRNA precursor.</text>
        <dbReference type="EC" id="3.1.26.5"/>
    </reaction>
</comment>
<dbReference type="InterPro" id="IPR020568">
    <property type="entry name" value="Ribosomal_Su5_D2-typ_SF"/>
</dbReference>
<dbReference type="Proteomes" id="UP000256779">
    <property type="component" value="Unassembled WGS sequence"/>
</dbReference>
<dbReference type="AlphaFoldDB" id="A0A3D9KZP2"/>
<dbReference type="InterPro" id="IPR014721">
    <property type="entry name" value="Ribsml_uS5_D2-typ_fold_subgr"/>
</dbReference>
<dbReference type="NCBIfam" id="TIGR00188">
    <property type="entry name" value="rnpA"/>
    <property type="match status" value="1"/>
</dbReference>
<evidence type="ECO:0000256" key="1">
    <source>
        <dbReference type="ARBA" id="ARBA00002663"/>
    </source>
</evidence>
<keyword evidence="2 7" id="KW-0819">tRNA processing</keyword>
<gene>
    <name evidence="7" type="primary">rnpA</name>
    <name evidence="9" type="ORF">C7460_1245</name>
</gene>
<evidence type="ECO:0000256" key="3">
    <source>
        <dbReference type="ARBA" id="ARBA00022722"/>
    </source>
</evidence>
<evidence type="ECO:0000256" key="6">
    <source>
        <dbReference type="ARBA" id="ARBA00022884"/>
    </source>
</evidence>
<dbReference type="HAMAP" id="MF_00227">
    <property type="entry name" value="RNase_P"/>
    <property type="match status" value="1"/>
</dbReference>
<proteinExistence type="inferred from homology"/>
<dbReference type="OrthoDB" id="1524972at2"/>
<dbReference type="SUPFAM" id="SSF54211">
    <property type="entry name" value="Ribosomal protein S5 domain 2-like"/>
    <property type="match status" value="1"/>
</dbReference>
<comment type="similarity">
    <text evidence="7">Belongs to the RnpA family.</text>
</comment>
<comment type="function">
    <text evidence="1 7">RNaseP catalyzes the removal of the 5'-leader sequence from pre-tRNA to produce the mature 5'-terminus. It can also cleave other RNA substrates such as 4.5S RNA. The protein component plays an auxiliary but essential role in vivo by binding to the 5'-leader sequence and broadening the substrate specificity of the ribozyme.</text>
</comment>
<dbReference type="GO" id="GO:0030677">
    <property type="term" value="C:ribonuclease P complex"/>
    <property type="evidence" value="ECO:0007669"/>
    <property type="project" value="TreeGrafter"/>
</dbReference>
<comment type="caution">
    <text evidence="9">The sequence shown here is derived from an EMBL/GenBank/DDBJ whole genome shotgun (WGS) entry which is preliminary data.</text>
</comment>
<evidence type="ECO:0000313" key="10">
    <source>
        <dbReference type="Proteomes" id="UP000256779"/>
    </source>
</evidence>
<dbReference type="InterPro" id="IPR000100">
    <property type="entry name" value="RNase_P"/>
</dbReference>
<dbReference type="GO" id="GO:0000049">
    <property type="term" value="F:tRNA binding"/>
    <property type="evidence" value="ECO:0007669"/>
    <property type="project" value="UniProtKB-UniRule"/>
</dbReference>
<keyword evidence="6 7" id="KW-0694">RNA-binding</keyword>
<dbReference type="EMBL" id="QREG01000024">
    <property type="protein sequence ID" value="RED93595.1"/>
    <property type="molecule type" value="Genomic_DNA"/>
</dbReference>
<keyword evidence="5 7" id="KW-0378">Hydrolase</keyword>